<feature type="compositionally biased region" description="Basic and acidic residues" evidence="1">
    <location>
        <begin position="32"/>
        <end position="58"/>
    </location>
</feature>
<evidence type="ECO:0000313" key="3">
    <source>
        <dbReference type="Proteomes" id="UP000092461"/>
    </source>
</evidence>
<keyword evidence="3" id="KW-1185">Reference proteome</keyword>
<name>A0A1B0C874_LUTLO</name>
<proteinExistence type="predicted"/>
<feature type="region of interest" description="Disordered" evidence="1">
    <location>
        <begin position="28"/>
        <end position="70"/>
    </location>
</feature>
<dbReference type="VEuPathDB" id="VectorBase:LLOJ000086"/>
<dbReference type="EnsemblMetazoa" id="LLOJ000086-RA">
    <property type="protein sequence ID" value="LLOJ000086-PA"/>
    <property type="gene ID" value="LLOJ000086"/>
</dbReference>
<accession>A0A1B0C874</accession>
<evidence type="ECO:0000313" key="2">
    <source>
        <dbReference type="EnsemblMetazoa" id="LLOJ000086-PA"/>
    </source>
</evidence>
<organism evidence="2 3">
    <name type="scientific">Lutzomyia longipalpis</name>
    <name type="common">Sand fly</name>
    <dbReference type="NCBI Taxonomy" id="7200"/>
    <lineage>
        <taxon>Eukaryota</taxon>
        <taxon>Metazoa</taxon>
        <taxon>Ecdysozoa</taxon>
        <taxon>Arthropoda</taxon>
        <taxon>Hexapoda</taxon>
        <taxon>Insecta</taxon>
        <taxon>Pterygota</taxon>
        <taxon>Neoptera</taxon>
        <taxon>Endopterygota</taxon>
        <taxon>Diptera</taxon>
        <taxon>Nematocera</taxon>
        <taxon>Psychodoidea</taxon>
        <taxon>Psychodidae</taxon>
        <taxon>Lutzomyia</taxon>
        <taxon>Lutzomyia</taxon>
    </lineage>
</organism>
<sequence length="125" mass="14264">MSKALFNDEASSMRLRVALHFHPCREILSPSESKEEGAKRKRRSPEIKEHSFNRHQERLPTPPHPTIETQTTSTSAIFGNYAEKTSGRQATSHDLRATVANNCHNYIRMLGILPRYPTELDSFTT</sequence>
<dbReference type="EMBL" id="AJWK01000240">
    <property type="status" value="NOT_ANNOTATED_CDS"/>
    <property type="molecule type" value="Genomic_DNA"/>
</dbReference>
<dbReference type="Proteomes" id="UP000092461">
    <property type="component" value="Unassembled WGS sequence"/>
</dbReference>
<dbReference type="AlphaFoldDB" id="A0A1B0C874"/>
<reference evidence="2" key="1">
    <citation type="submission" date="2020-05" db="UniProtKB">
        <authorList>
            <consortium name="EnsemblMetazoa"/>
        </authorList>
    </citation>
    <scope>IDENTIFICATION</scope>
    <source>
        <strain evidence="2">Jacobina</strain>
    </source>
</reference>
<evidence type="ECO:0000256" key="1">
    <source>
        <dbReference type="SAM" id="MobiDB-lite"/>
    </source>
</evidence>
<protein>
    <submittedName>
        <fullName evidence="2">Uncharacterized protein</fullName>
    </submittedName>
</protein>